<evidence type="ECO:0000313" key="3">
    <source>
        <dbReference type="EMBL" id="GGI83822.1"/>
    </source>
</evidence>
<evidence type="ECO:0000256" key="2">
    <source>
        <dbReference type="SAM" id="Phobius"/>
    </source>
</evidence>
<accession>A0ABQ2CG60</accession>
<proteinExistence type="predicted"/>
<reference evidence="4" key="1">
    <citation type="journal article" date="2019" name="Int. J. Syst. Evol. Microbiol.">
        <title>The Global Catalogue of Microorganisms (GCM) 10K type strain sequencing project: providing services to taxonomists for standard genome sequencing and annotation.</title>
        <authorList>
            <consortium name="The Broad Institute Genomics Platform"/>
            <consortium name="The Broad Institute Genome Sequencing Center for Infectious Disease"/>
            <person name="Wu L."/>
            <person name="Ma J."/>
        </authorList>
    </citation>
    <scope>NUCLEOTIDE SEQUENCE [LARGE SCALE GENOMIC DNA]</scope>
    <source>
        <strain evidence="4">CGMCC 1.3601</strain>
    </source>
</reference>
<keyword evidence="2" id="KW-1133">Transmembrane helix</keyword>
<name>A0ABQ2CG60_9MICC</name>
<sequence length="56" mass="6194">MHPLVAIVLVFLAAIAWTVTVLTMLIVVVRARRRPPSQARRTAQRAEMPGSDERAA</sequence>
<feature type="region of interest" description="Disordered" evidence="1">
    <location>
        <begin position="34"/>
        <end position="56"/>
    </location>
</feature>
<gene>
    <name evidence="3" type="ORF">GCM10007175_21460</name>
</gene>
<feature type="transmembrane region" description="Helical" evidence="2">
    <location>
        <begin position="6"/>
        <end position="31"/>
    </location>
</feature>
<evidence type="ECO:0000313" key="4">
    <source>
        <dbReference type="Proteomes" id="UP000658754"/>
    </source>
</evidence>
<keyword evidence="2" id="KW-0812">Transmembrane</keyword>
<evidence type="ECO:0000256" key="1">
    <source>
        <dbReference type="SAM" id="MobiDB-lite"/>
    </source>
</evidence>
<dbReference type="RefSeq" id="WP_188729970.1">
    <property type="nucleotide sequence ID" value="NZ_BMKV01000003.1"/>
</dbReference>
<comment type="caution">
    <text evidence="3">The sequence shown here is derived from an EMBL/GenBank/DDBJ whole genome shotgun (WGS) entry which is preliminary data.</text>
</comment>
<dbReference type="EMBL" id="BMKV01000003">
    <property type="protein sequence ID" value="GGI83822.1"/>
    <property type="molecule type" value="Genomic_DNA"/>
</dbReference>
<keyword evidence="2" id="KW-0472">Membrane</keyword>
<organism evidence="3 4">
    <name type="scientific">Pseudarthrobacter scleromae</name>
    <dbReference type="NCBI Taxonomy" id="158897"/>
    <lineage>
        <taxon>Bacteria</taxon>
        <taxon>Bacillati</taxon>
        <taxon>Actinomycetota</taxon>
        <taxon>Actinomycetes</taxon>
        <taxon>Micrococcales</taxon>
        <taxon>Micrococcaceae</taxon>
        <taxon>Pseudarthrobacter</taxon>
    </lineage>
</organism>
<protein>
    <submittedName>
        <fullName evidence="3">Uncharacterized protein</fullName>
    </submittedName>
</protein>
<dbReference type="Proteomes" id="UP000658754">
    <property type="component" value="Unassembled WGS sequence"/>
</dbReference>
<keyword evidence="4" id="KW-1185">Reference proteome</keyword>